<keyword evidence="2 5" id="KW-0812">Transmembrane</keyword>
<dbReference type="PANTHER" id="PTHR35529:SF1">
    <property type="entry name" value="MANGANESE EFFLUX PUMP MNTP-RELATED"/>
    <property type="match status" value="1"/>
</dbReference>
<evidence type="ECO:0000256" key="4">
    <source>
        <dbReference type="ARBA" id="ARBA00023136"/>
    </source>
</evidence>
<keyword evidence="3 5" id="KW-1133">Transmembrane helix</keyword>
<dbReference type="Proteomes" id="UP000028123">
    <property type="component" value="Unassembled WGS sequence"/>
</dbReference>
<sequence length="186" mass="20107">MVALKMIALILTLGMDTLMISLSLGFVKTKGKMKIAFAFACAEALMPLIGLFIGQGVGQLIGNWASLIGGIALLAVAFWLIFFEDKDDTEEKLERNLVGWTLIVTALSISLDELAVGFSIGLVGVPIALTISLVALQAFVFTFLGLTFSSKLKRYLGEWSEKFAGVILGLLGLWLLTDAIIRLLHD</sequence>
<evidence type="ECO:0000256" key="1">
    <source>
        <dbReference type="ARBA" id="ARBA00022475"/>
    </source>
</evidence>
<gene>
    <name evidence="6" type="ORF">ET33_33170</name>
</gene>
<keyword evidence="1" id="KW-1003">Cell membrane</keyword>
<comment type="caution">
    <text evidence="6">The sequence shown here is derived from an EMBL/GenBank/DDBJ whole genome shotgun (WGS) entry which is preliminary data.</text>
</comment>
<dbReference type="RefSeq" id="WP_081890260.1">
    <property type="nucleotide sequence ID" value="NZ_JNVM01000006.1"/>
</dbReference>
<dbReference type="Pfam" id="PF02659">
    <property type="entry name" value="Mntp"/>
    <property type="match status" value="1"/>
</dbReference>
<reference evidence="6 7" key="1">
    <citation type="submission" date="2014-06" db="EMBL/GenBank/DDBJ databases">
        <title>Draft genome sequence of Paenibacillus sp. MSt1.</title>
        <authorList>
            <person name="Aw Y.K."/>
            <person name="Ong K.S."/>
            <person name="Gan H.M."/>
            <person name="Lee S.M."/>
        </authorList>
    </citation>
    <scope>NUCLEOTIDE SEQUENCE [LARGE SCALE GENOMIC DNA]</scope>
    <source>
        <strain evidence="6 7">MSt1</strain>
    </source>
</reference>
<evidence type="ECO:0008006" key="8">
    <source>
        <dbReference type="Google" id="ProtNLM"/>
    </source>
</evidence>
<feature type="transmembrane region" description="Helical" evidence="5">
    <location>
        <begin position="117"/>
        <end position="143"/>
    </location>
</feature>
<evidence type="ECO:0000313" key="6">
    <source>
        <dbReference type="EMBL" id="KEQ26690.1"/>
    </source>
</evidence>
<dbReference type="PANTHER" id="PTHR35529">
    <property type="entry name" value="MANGANESE EFFLUX PUMP MNTP-RELATED"/>
    <property type="match status" value="1"/>
</dbReference>
<dbReference type="eggNOG" id="COG1971">
    <property type="taxonomic scope" value="Bacteria"/>
</dbReference>
<evidence type="ECO:0000313" key="7">
    <source>
        <dbReference type="Proteomes" id="UP000028123"/>
    </source>
</evidence>
<keyword evidence="4 5" id="KW-0472">Membrane</keyword>
<dbReference type="OrthoDB" id="2376295at2"/>
<name>A0A081P7L7_9BACL</name>
<organism evidence="6 7">
    <name type="scientific">Paenibacillus tyrfis</name>
    <dbReference type="NCBI Taxonomy" id="1501230"/>
    <lineage>
        <taxon>Bacteria</taxon>
        <taxon>Bacillati</taxon>
        <taxon>Bacillota</taxon>
        <taxon>Bacilli</taxon>
        <taxon>Bacillales</taxon>
        <taxon>Paenibacillaceae</taxon>
        <taxon>Paenibacillus</taxon>
    </lineage>
</organism>
<feature type="transmembrane region" description="Helical" evidence="5">
    <location>
        <begin position="6"/>
        <end position="27"/>
    </location>
</feature>
<dbReference type="EMBL" id="JNVM01000006">
    <property type="protein sequence ID" value="KEQ26690.1"/>
    <property type="molecule type" value="Genomic_DNA"/>
</dbReference>
<dbReference type="InterPro" id="IPR003810">
    <property type="entry name" value="Mntp/YtaF"/>
</dbReference>
<evidence type="ECO:0000256" key="3">
    <source>
        <dbReference type="ARBA" id="ARBA00022989"/>
    </source>
</evidence>
<feature type="transmembrane region" description="Helical" evidence="5">
    <location>
        <begin position="163"/>
        <end position="184"/>
    </location>
</feature>
<dbReference type="AlphaFoldDB" id="A0A081P7L7"/>
<feature type="transmembrane region" description="Helical" evidence="5">
    <location>
        <begin position="64"/>
        <end position="83"/>
    </location>
</feature>
<evidence type="ECO:0000256" key="2">
    <source>
        <dbReference type="ARBA" id="ARBA00022692"/>
    </source>
</evidence>
<protein>
    <recommendedName>
        <fullName evidence="8">Manganese efflux pump MntP</fullName>
    </recommendedName>
</protein>
<keyword evidence="7" id="KW-1185">Reference proteome</keyword>
<accession>A0A081P7L7</accession>
<feature type="transmembrane region" description="Helical" evidence="5">
    <location>
        <begin position="36"/>
        <end position="58"/>
    </location>
</feature>
<evidence type="ECO:0000256" key="5">
    <source>
        <dbReference type="SAM" id="Phobius"/>
    </source>
</evidence>
<feature type="transmembrane region" description="Helical" evidence="5">
    <location>
        <begin position="95"/>
        <end position="111"/>
    </location>
</feature>
<proteinExistence type="predicted"/>